<evidence type="ECO:0000313" key="3">
    <source>
        <dbReference type="EMBL" id="TDG14777.1"/>
    </source>
</evidence>
<evidence type="ECO:0000259" key="2">
    <source>
        <dbReference type="Pfam" id="PF13116"/>
    </source>
</evidence>
<protein>
    <recommendedName>
        <fullName evidence="2">YhdP central domain-containing protein</fullName>
    </recommendedName>
</protein>
<evidence type="ECO:0000256" key="1">
    <source>
        <dbReference type="SAM" id="MobiDB-lite"/>
    </source>
</evidence>
<evidence type="ECO:0000313" key="4">
    <source>
        <dbReference type="Proteomes" id="UP000295554"/>
    </source>
</evidence>
<reference evidence="3 4" key="1">
    <citation type="submission" date="2019-03" db="EMBL/GenBank/DDBJ databases">
        <title>Seongchinamella monodicae gen. nov., sp. nov., a novel member of the Gammaproteobacteria isolated from a tidal mudflat of beach.</title>
        <authorList>
            <person name="Yang H.G."/>
            <person name="Kang J.W."/>
            <person name="Lee S.D."/>
        </authorList>
    </citation>
    <scope>NUCLEOTIDE SEQUENCE [LARGE SCALE GENOMIC DNA]</scope>
    <source>
        <strain evidence="3 4">GH4-78</strain>
    </source>
</reference>
<feature type="region of interest" description="Disordered" evidence="1">
    <location>
        <begin position="1287"/>
        <end position="1315"/>
    </location>
</feature>
<organism evidence="3 4">
    <name type="scientific">Seongchinamella unica</name>
    <dbReference type="NCBI Taxonomy" id="2547392"/>
    <lineage>
        <taxon>Bacteria</taxon>
        <taxon>Pseudomonadati</taxon>
        <taxon>Pseudomonadota</taxon>
        <taxon>Gammaproteobacteria</taxon>
        <taxon>Cellvibrionales</taxon>
        <taxon>Halieaceae</taxon>
        <taxon>Seongchinamella</taxon>
    </lineage>
</organism>
<gene>
    <name evidence="3" type="ORF">E2F43_00605</name>
</gene>
<dbReference type="RefSeq" id="WP_133208942.1">
    <property type="nucleotide sequence ID" value="NZ_SMSE01000001.1"/>
</dbReference>
<keyword evidence="4" id="KW-1185">Reference proteome</keyword>
<comment type="caution">
    <text evidence="3">The sequence shown here is derived from an EMBL/GenBank/DDBJ whole genome shotgun (WGS) entry which is preliminary data.</text>
</comment>
<feature type="compositionally biased region" description="Pro residues" evidence="1">
    <location>
        <begin position="1305"/>
        <end position="1315"/>
    </location>
</feature>
<name>A0A4R5LTZ7_9GAMM</name>
<feature type="compositionally biased region" description="Low complexity" evidence="1">
    <location>
        <begin position="1295"/>
        <end position="1304"/>
    </location>
</feature>
<proteinExistence type="predicted"/>
<dbReference type="EMBL" id="SMSE01000001">
    <property type="protein sequence ID" value="TDG14777.1"/>
    <property type="molecule type" value="Genomic_DNA"/>
</dbReference>
<dbReference type="PANTHER" id="PTHR38690">
    <property type="entry name" value="PROTEASE-RELATED"/>
    <property type="match status" value="1"/>
</dbReference>
<sequence>MQQSIFHKLSSLLWGLAVLAIVLLATYVSAGRLLSSNLESWQDQVLAELNRRLPLQINAERISGEWHSFTPEILLDGLELVPPDQEAAPLQLSGGRIGIDVPNSIATRSLQFTSVQLEGLELTGELTADGQLVIPGITGSGGELGGWLQDFLLNIEFVTLRDNSLALLLPGGEQRDFSLDLHLARDGSVRRLRADMLSTAGTDIHLMGSGLGNPFSPGEFEGVLYVRLDAGDLGAVSQMLSNQPALRVSGRLDSEFWLTWDRGEAGLDMDIEVYDLLLEPGEGEWSVPLDALSFQATLEQDKNRRTLFADNFNASAGEVEVNISRLQLDIWGSSARLRTAALELEPLNRILQSLPGMPATLQSVFATLAPRGELAALQVGVGDYTDPLSEWDVEGNFDRLQVDSWRGAPGITSGTGYFELSENGGYVVIDSQQFTMSFPTLYKQPLYYDDFHGTLGLSWDADALLLHSGLITASGVEGTAQALFALNIPLRKTEVGLEMDLMVGLANSHPIHRVKYIPYTLNQNLLDWLSTAVGEGEVEQAGFVWRGSLKRGASDLRTVQLMLNVNNTSLVYHPDWPPVSGVRGVVLLDDTNVSVWADSAKMYDSTVQRLSAEAWLGEDARMRLAIDGRVVGSAEDGLRAVNDSLLGRLTRDAFSNWRASGELATELQLELNLADKSEPPRVDVQVDLHQVDLLVNPGRLSVDNLSGQLNYDSRQGFHSRDIEGELWGEAVRLEVGQRSLLGEDAGFSFSQSAVEVGLAGAVEASALQRWLQQDALALADGRTEVSGTISVLPGEVPLLSLHSSLQGMALDLPRPWRKDPDQQVPLELALPLGREDMVLGIALGQELSLQLDITGGSLQGAALGVNTHPPGLRDGQLQVSGHASLIDVDGWLAFTDQYLLPATTASAPDPNAPVDPNEALAAPAGDGLRLVIDQAHADRLLLWGSEYSDVDFNLALDASGWQVEGGIERLQGVYRQDADGSARLTLDYLDLSPPAGEGETADASVRTGDLQLPVIDVQVNELRHNGRAIGQLQLVLESEDGVVRARDIAGEVAGLQLSPGQATGLVWIPGQGTSLQAAPRFADFGNTLEALGYARFLETEQGSLDLELNWPGPPQAVALARLQGRIGVDVEAGRFLQTPAGAGALQVVEIVNLADVVSSLSLSHMFESGINFHTMDGEILFHGGSLEVLDLTVQGSSSAFAMSGVSDIASRSLDGELVATLPVANNLPWVAALAGGLPVAAGVFVVSKVFEKQVNRLSSGVYRIEGTWDDPLVNFDRIFDDEVRLTNGADTPADPNSVVPVTPASAPPSAQPEAP</sequence>
<dbReference type="InterPro" id="IPR011836">
    <property type="entry name" value="YhdP"/>
</dbReference>
<dbReference type="PANTHER" id="PTHR38690:SF1">
    <property type="entry name" value="PROTEASE"/>
    <property type="match status" value="1"/>
</dbReference>
<dbReference type="Proteomes" id="UP000295554">
    <property type="component" value="Unassembled WGS sequence"/>
</dbReference>
<dbReference type="Pfam" id="PF13116">
    <property type="entry name" value="YhdP"/>
    <property type="match status" value="1"/>
</dbReference>
<dbReference type="OrthoDB" id="9762238at2"/>
<feature type="domain" description="YhdP central" evidence="2">
    <location>
        <begin position="5"/>
        <end position="1273"/>
    </location>
</feature>
<accession>A0A4R5LTZ7</accession>
<dbReference type="InterPro" id="IPR025263">
    <property type="entry name" value="YhdP_central"/>
</dbReference>